<name>A0A926HZ10_9FIRM</name>
<dbReference type="PROSITE" id="PS50943">
    <property type="entry name" value="HTH_CROC1"/>
    <property type="match status" value="1"/>
</dbReference>
<dbReference type="Proteomes" id="UP000611762">
    <property type="component" value="Unassembled WGS sequence"/>
</dbReference>
<gene>
    <name evidence="3" type="ORF">H8698_11840</name>
</gene>
<dbReference type="GO" id="GO:0003677">
    <property type="term" value="F:DNA binding"/>
    <property type="evidence" value="ECO:0007669"/>
    <property type="project" value="UniProtKB-KW"/>
</dbReference>
<dbReference type="InterPro" id="IPR001387">
    <property type="entry name" value="Cro/C1-type_HTH"/>
</dbReference>
<evidence type="ECO:0000256" key="1">
    <source>
        <dbReference type="ARBA" id="ARBA00023125"/>
    </source>
</evidence>
<organism evidence="3 4">
    <name type="scientific">Congzhengia minquanensis</name>
    <dbReference type="NCBI Taxonomy" id="2763657"/>
    <lineage>
        <taxon>Bacteria</taxon>
        <taxon>Bacillati</taxon>
        <taxon>Bacillota</taxon>
        <taxon>Clostridia</taxon>
        <taxon>Eubacteriales</taxon>
        <taxon>Oscillospiraceae</taxon>
        <taxon>Congzhengia</taxon>
    </lineage>
</organism>
<keyword evidence="4" id="KW-1185">Reference proteome</keyword>
<feature type="domain" description="HTH cro/C1-type" evidence="2">
    <location>
        <begin position="13"/>
        <end position="67"/>
    </location>
</feature>
<sequence length="123" mass="14224">MKELESTVFSANLRKLRMSRGMTQGELAKRFNISRSCIANYESEKRQPDHEMIRKIADYFDVSIDFLLGRSSVKMTVPDSDEMFKLQQIGNVLDFGDKLDLSNAEPRVKIALIEFYSYLTTIM</sequence>
<protein>
    <submittedName>
        <fullName evidence="3">Helix-turn-helix transcriptional regulator</fullName>
    </submittedName>
</protein>
<evidence type="ECO:0000313" key="3">
    <source>
        <dbReference type="EMBL" id="MBC8541669.1"/>
    </source>
</evidence>
<comment type="caution">
    <text evidence="3">The sequence shown here is derived from an EMBL/GenBank/DDBJ whole genome shotgun (WGS) entry which is preliminary data.</text>
</comment>
<dbReference type="RefSeq" id="WP_249313696.1">
    <property type="nucleotide sequence ID" value="NZ_JACRSU010000005.1"/>
</dbReference>
<dbReference type="CDD" id="cd00093">
    <property type="entry name" value="HTH_XRE"/>
    <property type="match status" value="1"/>
</dbReference>
<reference evidence="3" key="1">
    <citation type="submission" date="2020-08" db="EMBL/GenBank/DDBJ databases">
        <title>Genome public.</title>
        <authorList>
            <person name="Liu C."/>
            <person name="Sun Q."/>
        </authorList>
    </citation>
    <scope>NUCLEOTIDE SEQUENCE</scope>
    <source>
        <strain evidence="3">H8</strain>
    </source>
</reference>
<dbReference type="SUPFAM" id="SSF47413">
    <property type="entry name" value="lambda repressor-like DNA-binding domains"/>
    <property type="match status" value="1"/>
</dbReference>
<dbReference type="InterPro" id="IPR010982">
    <property type="entry name" value="Lambda_DNA-bd_dom_sf"/>
</dbReference>
<dbReference type="AlphaFoldDB" id="A0A926HZ10"/>
<evidence type="ECO:0000313" key="4">
    <source>
        <dbReference type="Proteomes" id="UP000611762"/>
    </source>
</evidence>
<proteinExistence type="predicted"/>
<dbReference type="SMART" id="SM00530">
    <property type="entry name" value="HTH_XRE"/>
    <property type="match status" value="1"/>
</dbReference>
<keyword evidence="1" id="KW-0238">DNA-binding</keyword>
<dbReference type="PANTHER" id="PTHR46558:SF11">
    <property type="entry name" value="HTH-TYPE TRANSCRIPTIONAL REGULATOR XRE"/>
    <property type="match status" value="1"/>
</dbReference>
<evidence type="ECO:0000259" key="2">
    <source>
        <dbReference type="PROSITE" id="PS50943"/>
    </source>
</evidence>
<dbReference type="Pfam" id="PF01381">
    <property type="entry name" value="HTH_3"/>
    <property type="match status" value="1"/>
</dbReference>
<accession>A0A926HZ10</accession>
<dbReference type="EMBL" id="JACRSU010000005">
    <property type="protein sequence ID" value="MBC8541669.1"/>
    <property type="molecule type" value="Genomic_DNA"/>
</dbReference>
<dbReference type="PANTHER" id="PTHR46558">
    <property type="entry name" value="TRACRIPTIONAL REGULATORY PROTEIN-RELATED-RELATED"/>
    <property type="match status" value="1"/>
</dbReference>
<dbReference type="Gene3D" id="1.10.260.40">
    <property type="entry name" value="lambda repressor-like DNA-binding domains"/>
    <property type="match status" value="1"/>
</dbReference>